<organism evidence="2 3">
    <name type="scientific">Lolium multiflorum</name>
    <name type="common">Italian ryegrass</name>
    <name type="synonym">Lolium perenne subsp. multiflorum</name>
    <dbReference type="NCBI Taxonomy" id="4521"/>
    <lineage>
        <taxon>Eukaryota</taxon>
        <taxon>Viridiplantae</taxon>
        <taxon>Streptophyta</taxon>
        <taxon>Embryophyta</taxon>
        <taxon>Tracheophyta</taxon>
        <taxon>Spermatophyta</taxon>
        <taxon>Magnoliopsida</taxon>
        <taxon>Liliopsida</taxon>
        <taxon>Poales</taxon>
        <taxon>Poaceae</taxon>
        <taxon>BOP clade</taxon>
        <taxon>Pooideae</taxon>
        <taxon>Poodae</taxon>
        <taxon>Poeae</taxon>
        <taxon>Poeae Chloroplast Group 2 (Poeae type)</taxon>
        <taxon>Loliodinae</taxon>
        <taxon>Loliinae</taxon>
        <taxon>Lolium</taxon>
    </lineage>
</organism>
<dbReference type="AlphaFoldDB" id="A0AAD8W2F6"/>
<dbReference type="Proteomes" id="UP001231189">
    <property type="component" value="Unassembled WGS sequence"/>
</dbReference>
<dbReference type="Pfam" id="PF14223">
    <property type="entry name" value="Retrotran_gag_2"/>
    <property type="match status" value="1"/>
</dbReference>
<evidence type="ECO:0000256" key="1">
    <source>
        <dbReference type="SAM" id="MobiDB-lite"/>
    </source>
</evidence>
<reference evidence="2" key="1">
    <citation type="submission" date="2023-07" db="EMBL/GenBank/DDBJ databases">
        <title>A chromosome-level genome assembly of Lolium multiflorum.</title>
        <authorList>
            <person name="Chen Y."/>
            <person name="Copetti D."/>
            <person name="Kolliker R."/>
            <person name="Studer B."/>
        </authorList>
    </citation>
    <scope>NUCLEOTIDE SEQUENCE</scope>
    <source>
        <strain evidence="2">02402/16</strain>
        <tissue evidence="2">Leaf</tissue>
    </source>
</reference>
<evidence type="ECO:0000313" key="2">
    <source>
        <dbReference type="EMBL" id="KAK1631324.1"/>
    </source>
</evidence>
<gene>
    <name evidence="2" type="ORF">QYE76_005639</name>
</gene>
<accession>A0AAD8W2F6</accession>
<dbReference type="PANTHER" id="PTHR47481:SF31">
    <property type="entry name" value="OS01G0873500 PROTEIN"/>
    <property type="match status" value="1"/>
</dbReference>
<feature type="compositionally biased region" description="Polar residues" evidence="1">
    <location>
        <begin position="593"/>
        <end position="610"/>
    </location>
</feature>
<feature type="region of interest" description="Disordered" evidence="1">
    <location>
        <begin position="565"/>
        <end position="626"/>
    </location>
</feature>
<evidence type="ECO:0000313" key="3">
    <source>
        <dbReference type="Proteomes" id="UP001231189"/>
    </source>
</evidence>
<name>A0AAD8W2F6_LOLMU</name>
<dbReference type="PANTHER" id="PTHR47481">
    <property type="match status" value="1"/>
</dbReference>
<feature type="region of interest" description="Disordered" evidence="1">
    <location>
        <begin position="210"/>
        <end position="265"/>
    </location>
</feature>
<protein>
    <recommendedName>
        <fullName evidence="4">CCHC-type domain-containing protein</fullName>
    </recommendedName>
</protein>
<comment type="caution">
    <text evidence="2">The sequence shown here is derived from an EMBL/GenBank/DDBJ whole genome shotgun (WGS) entry which is preliminary data.</text>
</comment>
<feature type="compositionally biased region" description="Basic residues" evidence="1">
    <location>
        <begin position="232"/>
        <end position="259"/>
    </location>
</feature>
<feature type="compositionally biased region" description="Basic and acidic residues" evidence="1">
    <location>
        <begin position="615"/>
        <end position="626"/>
    </location>
</feature>
<evidence type="ECO:0008006" key="4">
    <source>
        <dbReference type="Google" id="ProtNLM"/>
    </source>
</evidence>
<feature type="compositionally biased region" description="Polar residues" evidence="1">
    <location>
        <begin position="212"/>
        <end position="221"/>
    </location>
</feature>
<dbReference type="EMBL" id="JAUUTY010000005">
    <property type="protein sequence ID" value="KAK1631324.1"/>
    <property type="molecule type" value="Genomic_DNA"/>
</dbReference>
<keyword evidence="3" id="KW-1185">Reference proteome</keyword>
<sequence length="626" mass="67625">MTNPLAGITVSEKLTRANHLLWQSQILPPIRGARLLSFLDKETVLPPETLVVEKDGKTIKEPNPAYDAWVATDQQVLTFLLGSLTPDILVAVIGMDTAAEVWGAIKAMFASQSRTRVSNLRVALAKTRKDNMTTAAFFTKMKGFTDELASAGRPIDEEELVEYLLAGLDDTYNPLFAAIGVNGGEDLTVSDLYAQVTAYDNRMELMTDGAYGSSSSVNSAQRGRGGGGYRGRNGRRGGRGGNRGHGRGQRGGGGRRGRGGRAGGKDRDLVTCQICGKAGHEAWKCWHRYSDDDEEEEEEKGANAVSNSYGVDTNWYGDTGATDHITGELNKLTMKEKYQGRDQIHAANGQGMPRPKTVAAATANLAAIINGPKDLWLKLTEVHSKVSRYWETTWSRKRKKLRSRAVGQNIMRETLGTRSPRAGSTKQGVDAPPGKMTTAILRMKTRNTTASLGEPTVCYKIREAMPPKKFKPTPTDAAKIQHGPGWGAERIHKSWDDLDALPTSKQHIRGPSGSKNYGVTRIAAKFGPQREIIGLPPKLSLREIKEEKDDRGIKKKPAALALKAPTVEAKAAEASTAKGSAVDGTGGLGDSKTMATTAQTPDGTSNTAATINAAEKPEEEKNPFLD</sequence>
<proteinExistence type="predicted"/>